<dbReference type="PANTHER" id="PTHR30572:SF18">
    <property type="entry name" value="ABC-TYPE MACROLIDE FAMILY EXPORT SYSTEM PERMEASE COMPONENT 2"/>
    <property type="match status" value="1"/>
</dbReference>
<dbReference type="InterPro" id="IPR003838">
    <property type="entry name" value="ABC3_permease_C"/>
</dbReference>
<evidence type="ECO:0000256" key="4">
    <source>
        <dbReference type="ARBA" id="ARBA00022989"/>
    </source>
</evidence>
<organism evidence="9 10">
    <name type="scientific">Lysobacter hankyongensis</name>
    <dbReference type="NCBI Taxonomy" id="1176535"/>
    <lineage>
        <taxon>Bacteria</taxon>
        <taxon>Pseudomonadati</taxon>
        <taxon>Pseudomonadota</taxon>
        <taxon>Gammaproteobacteria</taxon>
        <taxon>Lysobacterales</taxon>
        <taxon>Lysobacteraceae</taxon>
        <taxon>Lysobacter</taxon>
    </lineage>
</organism>
<gene>
    <name evidence="9" type="ORF">GCM10023307_23210</name>
</gene>
<dbReference type="Proteomes" id="UP001499959">
    <property type="component" value="Unassembled WGS sequence"/>
</dbReference>
<keyword evidence="10" id="KW-1185">Reference proteome</keyword>
<evidence type="ECO:0000256" key="2">
    <source>
        <dbReference type="ARBA" id="ARBA00022475"/>
    </source>
</evidence>
<accession>A0ABP9BK76</accession>
<evidence type="ECO:0000259" key="8">
    <source>
        <dbReference type="Pfam" id="PF12704"/>
    </source>
</evidence>
<keyword evidence="4 6" id="KW-1133">Transmembrane helix</keyword>
<feature type="domain" description="MacB-like periplasmic core" evidence="8">
    <location>
        <begin position="22"/>
        <end position="269"/>
    </location>
</feature>
<feature type="transmembrane region" description="Helical" evidence="6">
    <location>
        <begin position="396"/>
        <end position="416"/>
    </location>
</feature>
<evidence type="ECO:0000256" key="1">
    <source>
        <dbReference type="ARBA" id="ARBA00004651"/>
    </source>
</evidence>
<evidence type="ECO:0000256" key="6">
    <source>
        <dbReference type="SAM" id="Phobius"/>
    </source>
</evidence>
<proteinExistence type="predicted"/>
<evidence type="ECO:0000256" key="3">
    <source>
        <dbReference type="ARBA" id="ARBA00022692"/>
    </source>
</evidence>
<dbReference type="InterPro" id="IPR050250">
    <property type="entry name" value="Macrolide_Exporter_MacB"/>
</dbReference>
<dbReference type="Pfam" id="PF02687">
    <property type="entry name" value="FtsX"/>
    <property type="match status" value="1"/>
</dbReference>
<evidence type="ECO:0000313" key="10">
    <source>
        <dbReference type="Proteomes" id="UP001499959"/>
    </source>
</evidence>
<feature type="transmembrane region" description="Helical" evidence="6">
    <location>
        <begin position="20"/>
        <end position="46"/>
    </location>
</feature>
<protein>
    <submittedName>
        <fullName evidence="9">ABC transporter permease</fullName>
    </submittedName>
</protein>
<comment type="caution">
    <text evidence="9">The sequence shown here is derived from an EMBL/GenBank/DDBJ whole genome shotgun (WGS) entry which is preliminary data.</text>
</comment>
<evidence type="ECO:0000259" key="7">
    <source>
        <dbReference type="Pfam" id="PF02687"/>
    </source>
</evidence>
<sequence>MNLFGYYCYLAIQSFRRHALLTALTVMAIAIGVGACATTLTVFHALSRDPMPGKSHRLFHPQLDAESMERYSPGAEPIRQLTPFDAEALLRDRRGDRQAMMTSGRLTVETEDRQRLPFYAETRYTSADFFALFDVPFRHGGGWSADDDEKRARVAVISMELGERLFGGQNPVGRSLLLQGKNFRVIGMLDRWRATPQFYDVQVRDFAYQDHVFLPFTTFMELSLPRTGISNCWRRGGAAAADQDCAWVQYWVQLDTPAKVDAYRQYLRDYSEEQRSSGRFQRPTNVRLRDVMDWLDHNKIVSRDAKLQVWMAAGLLLLCLVNAVGLLLAKFLHRSKDICVRRALGASQKDIFIQHMVECAGIGLAGALPGLGLAAFGLWIVRRLPGDHARLAQLDWTTLVGALALAVIASLAAGLLPTWRASRTRHVPE</sequence>
<feature type="transmembrane region" description="Helical" evidence="6">
    <location>
        <begin position="309"/>
        <end position="332"/>
    </location>
</feature>
<reference evidence="10" key="1">
    <citation type="journal article" date="2019" name="Int. J. Syst. Evol. Microbiol.">
        <title>The Global Catalogue of Microorganisms (GCM) 10K type strain sequencing project: providing services to taxonomists for standard genome sequencing and annotation.</title>
        <authorList>
            <consortium name="The Broad Institute Genomics Platform"/>
            <consortium name="The Broad Institute Genome Sequencing Center for Infectious Disease"/>
            <person name="Wu L."/>
            <person name="Ma J."/>
        </authorList>
    </citation>
    <scope>NUCLEOTIDE SEQUENCE [LARGE SCALE GENOMIC DNA]</scope>
    <source>
        <strain evidence="10">JCM 18204</strain>
    </source>
</reference>
<dbReference type="InterPro" id="IPR025857">
    <property type="entry name" value="MacB_PCD"/>
</dbReference>
<evidence type="ECO:0000256" key="5">
    <source>
        <dbReference type="ARBA" id="ARBA00023136"/>
    </source>
</evidence>
<keyword evidence="5 6" id="KW-0472">Membrane</keyword>
<comment type="subcellular location">
    <subcellularLocation>
        <location evidence="1">Cell membrane</location>
        <topology evidence="1">Multi-pass membrane protein</topology>
    </subcellularLocation>
</comment>
<evidence type="ECO:0000313" key="9">
    <source>
        <dbReference type="EMBL" id="GAA4796639.1"/>
    </source>
</evidence>
<dbReference type="Pfam" id="PF12704">
    <property type="entry name" value="MacB_PCD"/>
    <property type="match status" value="1"/>
</dbReference>
<feature type="transmembrane region" description="Helical" evidence="6">
    <location>
        <begin position="359"/>
        <end position="381"/>
    </location>
</feature>
<keyword evidence="3 6" id="KW-0812">Transmembrane</keyword>
<feature type="domain" description="ABC3 transporter permease C-terminal" evidence="7">
    <location>
        <begin position="311"/>
        <end position="423"/>
    </location>
</feature>
<dbReference type="EMBL" id="BAABJE010000010">
    <property type="protein sequence ID" value="GAA4796639.1"/>
    <property type="molecule type" value="Genomic_DNA"/>
</dbReference>
<keyword evidence="2" id="KW-1003">Cell membrane</keyword>
<dbReference type="PANTHER" id="PTHR30572">
    <property type="entry name" value="MEMBRANE COMPONENT OF TRANSPORTER-RELATED"/>
    <property type="match status" value="1"/>
</dbReference>
<name>A0ABP9BK76_9GAMM</name>